<evidence type="ECO:0000256" key="1">
    <source>
        <dbReference type="SAM" id="MobiDB-lite"/>
    </source>
</evidence>
<accession>A0A6L3T6E2</accession>
<name>A0A6L3T6E2_9HYPH</name>
<dbReference type="EMBL" id="VZZK01000003">
    <property type="protein sequence ID" value="KAB1080945.1"/>
    <property type="molecule type" value="Genomic_DNA"/>
</dbReference>
<dbReference type="SUPFAM" id="SSF48619">
    <property type="entry name" value="Phospholipase A2, PLA2"/>
    <property type="match status" value="1"/>
</dbReference>
<proteinExistence type="predicted"/>
<keyword evidence="2" id="KW-0732">Signal</keyword>
<dbReference type="AlphaFoldDB" id="A0A6L3T6E2"/>
<dbReference type="Proteomes" id="UP000474159">
    <property type="component" value="Unassembled WGS sequence"/>
</dbReference>
<evidence type="ECO:0008006" key="5">
    <source>
        <dbReference type="Google" id="ProtNLM"/>
    </source>
</evidence>
<evidence type="ECO:0000313" key="4">
    <source>
        <dbReference type="Proteomes" id="UP000474159"/>
    </source>
</evidence>
<reference evidence="3 4" key="1">
    <citation type="submission" date="2019-09" db="EMBL/GenBank/DDBJ databases">
        <title>YIM 48816 draft genome.</title>
        <authorList>
            <person name="Jiang L."/>
        </authorList>
    </citation>
    <scope>NUCLEOTIDE SEQUENCE [LARGE SCALE GENOMIC DNA]</scope>
    <source>
        <strain evidence="3 4">YIM 48816</strain>
    </source>
</reference>
<dbReference type="GO" id="GO:0006644">
    <property type="term" value="P:phospholipid metabolic process"/>
    <property type="evidence" value="ECO:0007669"/>
    <property type="project" value="InterPro"/>
</dbReference>
<protein>
    <recommendedName>
        <fullName evidence="5">Phospholipase A2 domain-containing protein</fullName>
    </recommendedName>
</protein>
<dbReference type="InterPro" id="IPR036444">
    <property type="entry name" value="PLipase_A2_dom_sf"/>
</dbReference>
<feature type="region of interest" description="Disordered" evidence="1">
    <location>
        <begin position="127"/>
        <end position="165"/>
    </location>
</feature>
<dbReference type="GO" id="GO:0050482">
    <property type="term" value="P:arachidonate secretion"/>
    <property type="evidence" value="ECO:0007669"/>
    <property type="project" value="InterPro"/>
</dbReference>
<dbReference type="GO" id="GO:0004623">
    <property type="term" value="F:phospholipase A2 activity"/>
    <property type="evidence" value="ECO:0007669"/>
    <property type="project" value="InterPro"/>
</dbReference>
<evidence type="ECO:0000256" key="2">
    <source>
        <dbReference type="SAM" id="SignalP"/>
    </source>
</evidence>
<feature type="chain" id="PRO_5026984902" description="Phospholipase A2 domain-containing protein" evidence="2">
    <location>
        <begin position="34"/>
        <end position="165"/>
    </location>
</feature>
<dbReference type="OrthoDB" id="8087013at2"/>
<comment type="caution">
    <text evidence="3">The sequence shown here is derived from an EMBL/GenBank/DDBJ whole genome shotgun (WGS) entry which is preliminary data.</text>
</comment>
<gene>
    <name evidence="3" type="ORF">F6X53_04495</name>
</gene>
<keyword evidence="4" id="KW-1185">Reference proteome</keyword>
<feature type="signal peptide" evidence="2">
    <location>
        <begin position="1"/>
        <end position="33"/>
    </location>
</feature>
<dbReference type="Gene3D" id="1.20.90.10">
    <property type="entry name" value="Phospholipase A2 domain"/>
    <property type="match status" value="1"/>
</dbReference>
<organism evidence="3 4">
    <name type="scientific">Methylobacterium soli</name>
    <dbReference type="NCBI Taxonomy" id="553447"/>
    <lineage>
        <taxon>Bacteria</taxon>
        <taxon>Pseudomonadati</taxon>
        <taxon>Pseudomonadota</taxon>
        <taxon>Alphaproteobacteria</taxon>
        <taxon>Hyphomicrobiales</taxon>
        <taxon>Methylobacteriaceae</taxon>
        <taxon>Methylobacterium</taxon>
    </lineage>
</organism>
<sequence length="165" mass="16661">MLGKVTVPFLLSAGSAACLAAGLAACLAGPAMAQTASGTQGPALLVHGNYCGPGNNAPLAPIDALDAACARHDDCTPDGGLPSRACNLRLEREAARISRDRRQPDDLRAMAGLVSAGASMMMATSDIPPAPASIPAGLDRPDTATAPQWFGAPANLVTDEPESDE</sequence>
<evidence type="ECO:0000313" key="3">
    <source>
        <dbReference type="EMBL" id="KAB1080945.1"/>
    </source>
</evidence>
<dbReference type="PROSITE" id="PS51257">
    <property type="entry name" value="PROKAR_LIPOPROTEIN"/>
    <property type="match status" value="1"/>
</dbReference>
<dbReference type="RefSeq" id="WP_150997626.1">
    <property type="nucleotide sequence ID" value="NZ_BPQY01000274.1"/>
</dbReference>